<keyword evidence="2" id="KW-1133">Transmembrane helix</keyword>
<feature type="transmembrane region" description="Helical" evidence="2">
    <location>
        <begin position="29"/>
        <end position="52"/>
    </location>
</feature>
<evidence type="ECO:0000313" key="4">
    <source>
        <dbReference type="Proteomes" id="UP001432322"/>
    </source>
</evidence>
<dbReference type="Proteomes" id="UP001432322">
    <property type="component" value="Unassembled WGS sequence"/>
</dbReference>
<evidence type="ECO:0000256" key="2">
    <source>
        <dbReference type="SAM" id="Phobius"/>
    </source>
</evidence>
<feature type="non-terminal residue" evidence="3">
    <location>
        <position position="164"/>
    </location>
</feature>
<evidence type="ECO:0000313" key="3">
    <source>
        <dbReference type="EMBL" id="GMT15233.1"/>
    </source>
</evidence>
<feature type="non-terminal residue" evidence="3">
    <location>
        <position position="1"/>
    </location>
</feature>
<feature type="compositionally biased region" description="Low complexity" evidence="1">
    <location>
        <begin position="155"/>
        <end position="164"/>
    </location>
</feature>
<evidence type="ECO:0000256" key="1">
    <source>
        <dbReference type="SAM" id="MobiDB-lite"/>
    </source>
</evidence>
<dbReference type="AlphaFoldDB" id="A0AAV5VAF4"/>
<gene>
    <name evidence="3" type="ORF">PFISCL1PPCAC_6530</name>
</gene>
<keyword evidence="2" id="KW-0812">Transmembrane</keyword>
<dbReference type="EMBL" id="BTSY01000002">
    <property type="protein sequence ID" value="GMT15233.1"/>
    <property type="molecule type" value="Genomic_DNA"/>
</dbReference>
<evidence type="ECO:0008006" key="5">
    <source>
        <dbReference type="Google" id="ProtNLM"/>
    </source>
</evidence>
<feature type="region of interest" description="Disordered" evidence="1">
    <location>
        <begin position="142"/>
        <end position="164"/>
    </location>
</feature>
<name>A0AAV5VAF4_9BILA</name>
<protein>
    <recommendedName>
        <fullName evidence="5">G protein-coupled receptor</fullName>
    </recommendedName>
</protein>
<organism evidence="3 4">
    <name type="scientific">Pristionchus fissidentatus</name>
    <dbReference type="NCBI Taxonomy" id="1538716"/>
    <lineage>
        <taxon>Eukaryota</taxon>
        <taxon>Metazoa</taxon>
        <taxon>Ecdysozoa</taxon>
        <taxon>Nematoda</taxon>
        <taxon>Chromadorea</taxon>
        <taxon>Rhabditida</taxon>
        <taxon>Rhabditina</taxon>
        <taxon>Diplogasteromorpha</taxon>
        <taxon>Diplogasteroidea</taxon>
        <taxon>Neodiplogasteridae</taxon>
        <taxon>Pristionchus</taxon>
    </lineage>
</organism>
<sequence>IRGQLSFNEAQHEFRSRSRKEMKSLHRGVLLDTSILFTVISCILPFSEAFFLPMTNCGGCQSIPLCCNFPSFMQQQQQSGFGSQLFSSYGVGRTFPAAPTGYATAPAAYPAAQAGHPWALHIQNHYAATQTHLNNHEAQYQMPAYPSIPSPPQPTYTYQSGSPE</sequence>
<comment type="caution">
    <text evidence="3">The sequence shown here is derived from an EMBL/GenBank/DDBJ whole genome shotgun (WGS) entry which is preliminary data.</text>
</comment>
<keyword evidence="2" id="KW-0472">Membrane</keyword>
<keyword evidence="4" id="KW-1185">Reference proteome</keyword>
<accession>A0AAV5VAF4</accession>
<proteinExistence type="predicted"/>
<reference evidence="3" key="1">
    <citation type="submission" date="2023-10" db="EMBL/GenBank/DDBJ databases">
        <title>Genome assembly of Pristionchus species.</title>
        <authorList>
            <person name="Yoshida K."/>
            <person name="Sommer R.J."/>
        </authorList>
    </citation>
    <scope>NUCLEOTIDE SEQUENCE</scope>
    <source>
        <strain evidence="3">RS5133</strain>
    </source>
</reference>